<dbReference type="GO" id="GO:0030145">
    <property type="term" value="F:manganese ion binding"/>
    <property type="evidence" value="ECO:0007669"/>
    <property type="project" value="UniProtKB-ARBA"/>
</dbReference>
<proteinExistence type="inferred from homology"/>
<comment type="subcellular location">
    <subcellularLocation>
        <location evidence="2">Membrane</location>
        <topology evidence="2">Single-pass type II membrane protein</topology>
    </subcellularLocation>
</comment>
<evidence type="ECO:0000256" key="18">
    <source>
        <dbReference type="ARBA" id="ARBA00040898"/>
    </source>
</evidence>
<evidence type="ECO:0000256" key="20">
    <source>
        <dbReference type="ARBA" id="ARBA00042009"/>
    </source>
</evidence>
<evidence type="ECO:0000256" key="19">
    <source>
        <dbReference type="ARBA" id="ARBA00041226"/>
    </source>
</evidence>
<evidence type="ECO:0000256" key="11">
    <source>
        <dbReference type="ARBA" id="ARBA00022741"/>
    </source>
</evidence>
<accession>A0A8J2LED5</accession>
<evidence type="ECO:0000313" key="25">
    <source>
        <dbReference type="EMBL" id="CAG7830156.1"/>
    </source>
</evidence>
<evidence type="ECO:0000256" key="9">
    <source>
        <dbReference type="ARBA" id="ARBA00022692"/>
    </source>
</evidence>
<sequence>MFIGKKVLSYQLFVGVIVGLSVSLFLTVTLQNRGSIDVPVSLPNVVVPQPSAIIESSPGNEVAAELEKEVRVLCWVMTNPSNHKPRTIHVKRTWGRRCNRLLLISSVQDDLIGTVGLPNVSEGRDWLWAKTKGAFQYIWEHHRDEADWFLKADDDTFVVVENLRKFLHTQSPAEPVYFGCHFSVKEIPSWPSGGAGYVLSKEALRRFIEVSLPNPDKCRSDHDGAEDAEMAKCLMRAGVHLGDSRDSLGRHRFLAFTPTDHVYPHEKALDYWYWKDLMYPQEQGLDCCATDAITFHYVSPRDMYAMEYFLYHLRPYGINKEVRYVQEYPLELTEPPPTTTTAPVTTPVPIKPNTTTFTSKENITNNVIT</sequence>
<evidence type="ECO:0000256" key="21">
    <source>
        <dbReference type="ARBA" id="ARBA00043065"/>
    </source>
</evidence>
<evidence type="ECO:0000256" key="8">
    <source>
        <dbReference type="ARBA" id="ARBA00022679"/>
    </source>
</evidence>
<evidence type="ECO:0000256" key="16">
    <source>
        <dbReference type="ARBA" id="ARBA00023180"/>
    </source>
</evidence>
<feature type="domain" description="Fringe-like glycosyltransferase" evidence="24">
    <location>
        <begin position="74"/>
        <end position="207"/>
    </location>
</feature>
<dbReference type="FunFam" id="3.90.550.50:FF:000017">
    <property type="entry name" value="Glycoprotein-N-acetylgalactosamine 3-beta-galactosyltransferase 1"/>
    <property type="match status" value="1"/>
</dbReference>
<keyword evidence="9 23" id="KW-0812">Transmembrane</keyword>
<evidence type="ECO:0000256" key="3">
    <source>
        <dbReference type="ARBA" id="ARBA00004922"/>
    </source>
</evidence>
<keyword evidence="12" id="KW-0735">Signal-anchor</keyword>
<dbReference type="InterPro" id="IPR026050">
    <property type="entry name" value="C1GALT1/C1GALT1_chp1"/>
</dbReference>
<evidence type="ECO:0000256" key="10">
    <source>
        <dbReference type="ARBA" id="ARBA00022723"/>
    </source>
</evidence>
<dbReference type="OrthoDB" id="414175at2759"/>
<organism evidence="25 26">
    <name type="scientific">Allacma fusca</name>
    <dbReference type="NCBI Taxonomy" id="39272"/>
    <lineage>
        <taxon>Eukaryota</taxon>
        <taxon>Metazoa</taxon>
        <taxon>Ecdysozoa</taxon>
        <taxon>Arthropoda</taxon>
        <taxon>Hexapoda</taxon>
        <taxon>Collembola</taxon>
        <taxon>Symphypleona</taxon>
        <taxon>Sminthuridae</taxon>
        <taxon>Allacma</taxon>
    </lineage>
</organism>
<dbReference type="GO" id="GO:0016263">
    <property type="term" value="F:glycoprotein-N-acetylgalactosamine 3-beta-galactosyltransferase activity"/>
    <property type="evidence" value="ECO:0007669"/>
    <property type="project" value="UniProtKB-EC"/>
</dbReference>
<dbReference type="GO" id="GO:0016020">
    <property type="term" value="C:membrane"/>
    <property type="evidence" value="ECO:0007669"/>
    <property type="project" value="UniProtKB-SubCell"/>
</dbReference>
<evidence type="ECO:0000256" key="2">
    <source>
        <dbReference type="ARBA" id="ARBA00004606"/>
    </source>
</evidence>
<evidence type="ECO:0000313" key="26">
    <source>
        <dbReference type="Proteomes" id="UP000708208"/>
    </source>
</evidence>
<evidence type="ECO:0000256" key="13">
    <source>
        <dbReference type="ARBA" id="ARBA00022989"/>
    </source>
</evidence>
<evidence type="ECO:0000256" key="14">
    <source>
        <dbReference type="ARBA" id="ARBA00023136"/>
    </source>
</evidence>
<dbReference type="PANTHER" id="PTHR23033">
    <property type="entry name" value="BETA1,3-GALACTOSYLTRANSFERASE"/>
    <property type="match status" value="1"/>
</dbReference>
<evidence type="ECO:0000256" key="5">
    <source>
        <dbReference type="ARBA" id="ARBA00011748"/>
    </source>
</evidence>
<keyword evidence="17" id="KW-0464">Manganese</keyword>
<dbReference type="Proteomes" id="UP000708208">
    <property type="component" value="Unassembled WGS sequence"/>
</dbReference>
<evidence type="ECO:0000256" key="15">
    <source>
        <dbReference type="ARBA" id="ARBA00023157"/>
    </source>
</evidence>
<gene>
    <name evidence="25" type="ORF">AFUS01_LOCUS39982</name>
</gene>
<keyword evidence="7" id="KW-0328">Glycosyltransferase</keyword>
<dbReference type="AlphaFoldDB" id="A0A8J2LED5"/>
<reference evidence="25" key="1">
    <citation type="submission" date="2021-06" db="EMBL/GenBank/DDBJ databases">
        <authorList>
            <person name="Hodson N. C."/>
            <person name="Mongue J. A."/>
            <person name="Jaron S. K."/>
        </authorList>
    </citation>
    <scope>NUCLEOTIDE SEQUENCE</scope>
</reference>
<keyword evidence="16" id="KW-0325">Glycoprotein</keyword>
<evidence type="ECO:0000256" key="1">
    <source>
        <dbReference type="ARBA" id="ARBA00001936"/>
    </source>
</evidence>
<dbReference type="Pfam" id="PF02434">
    <property type="entry name" value="Fringe"/>
    <property type="match status" value="1"/>
</dbReference>
<dbReference type="InterPro" id="IPR003378">
    <property type="entry name" value="Fringe-like_glycosylTrfase"/>
</dbReference>
<keyword evidence="10" id="KW-0479">Metal-binding</keyword>
<evidence type="ECO:0000256" key="12">
    <source>
        <dbReference type="ARBA" id="ARBA00022968"/>
    </source>
</evidence>
<name>A0A8J2LED5_9HEXA</name>
<keyword evidence="26" id="KW-1185">Reference proteome</keyword>
<evidence type="ECO:0000256" key="23">
    <source>
        <dbReference type="SAM" id="Phobius"/>
    </source>
</evidence>
<keyword evidence="11" id="KW-0547">Nucleotide-binding</keyword>
<comment type="cofactor">
    <cofactor evidence="1">
        <name>Mn(2+)</name>
        <dbReference type="ChEBI" id="CHEBI:29035"/>
    </cofactor>
</comment>
<keyword evidence="8" id="KW-0808">Transferase</keyword>
<comment type="caution">
    <text evidence="25">The sequence shown here is derived from an EMBL/GenBank/DDBJ whole genome shotgun (WGS) entry which is preliminary data.</text>
</comment>
<comment type="similarity">
    <text evidence="4">Belongs to the glycosyltransferase 31 family. Beta3-Gal-T subfamily.</text>
</comment>
<evidence type="ECO:0000256" key="7">
    <source>
        <dbReference type="ARBA" id="ARBA00022676"/>
    </source>
</evidence>
<keyword evidence="14 23" id="KW-0472">Membrane</keyword>
<evidence type="ECO:0000256" key="4">
    <source>
        <dbReference type="ARBA" id="ARBA00006462"/>
    </source>
</evidence>
<dbReference type="PANTHER" id="PTHR23033:SF14">
    <property type="entry name" value="GLYCOPROTEIN-N-ACETYLGALACTOSAMINE 3-BETA-GALACTOSYLTRANSFERASE 1-RELATED"/>
    <property type="match status" value="1"/>
</dbReference>
<evidence type="ECO:0000256" key="6">
    <source>
        <dbReference type="ARBA" id="ARBA00012557"/>
    </source>
</evidence>
<comment type="subunit">
    <text evidence="5">Homodimer; disulfide-linked.</text>
</comment>
<evidence type="ECO:0000256" key="17">
    <source>
        <dbReference type="ARBA" id="ARBA00023211"/>
    </source>
</evidence>
<comment type="pathway">
    <text evidence="3">Protein modification; protein glycosylation.</text>
</comment>
<protein>
    <recommendedName>
        <fullName evidence="18">Glycoprotein-N-acetylgalactosamine 3-beta-galactosyltransferase 1</fullName>
        <ecNumber evidence="6">2.4.1.122</ecNumber>
    </recommendedName>
    <alternativeName>
        <fullName evidence="20">Core 1 O-glycan T-synthase</fullName>
    </alternativeName>
    <alternativeName>
        <fullName evidence="21">Core 1 UDP-galactose:N-acetylgalactosamine-alpha-R beta 1,3-galactosyltransferase 1</fullName>
    </alternativeName>
    <alternativeName>
        <fullName evidence="19">Core 1 beta1,3-galactosyltransferase 1</fullName>
    </alternativeName>
</protein>
<dbReference type="EC" id="2.4.1.122" evidence="6"/>
<evidence type="ECO:0000256" key="22">
    <source>
        <dbReference type="ARBA" id="ARBA00059245"/>
    </source>
</evidence>
<dbReference type="EMBL" id="CAJVCH010554579">
    <property type="protein sequence ID" value="CAG7830156.1"/>
    <property type="molecule type" value="Genomic_DNA"/>
</dbReference>
<evidence type="ECO:0000259" key="24">
    <source>
        <dbReference type="Pfam" id="PF02434"/>
    </source>
</evidence>
<keyword evidence="15" id="KW-1015">Disulfide bond</keyword>
<dbReference type="GO" id="GO:0000166">
    <property type="term" value="F:nucleotide binding"/>
    <property type="evidence" value="ECO:0007669"/>
    <property type="project" value="UniProtKB-KW"/>
</dbReference>
<feature type="transmembrane region" description="Helical" evidence="23">
    <location>
        <begin position="12"/>
        <end position="30"/>
    </location>
</feature>
<comment type="function">
    <text evidence="22">Glycosyltransferase that generates the core 1 O-glycan Gal-beta1-3GalNAc-alpha1-Ser/Thr (T antigen), which is a precursor for many extended O-glycans in glycoproteins.</text>
</comment>
<keyword evidence="13 23" id="KW-1133">Transmembrane helix</keyword>